<reference evidence="1 2" key="1">
    <citation type="journal article" date="2016" name="Appl. Environ. Microbiol.">
        <title>Lack of Overt Genome Reduction in the Bryostatin-Producing Bryozoan Symbiont "Candidatus Endobugula sertula".</title>
        <authorList>
            <person name="Miller I.J."/>
            <person name="Vanee N."/>
            <person name="Fong S.S."/>
            <person name="Lim-Fong G.E."/>
            <person name="Kwan J.C."/>
        </authorList>
    </citation>
    <scope>NUCLEOTIDE SEQUENCE [LARGE SCALE GENOMIC DNA]</scope>
    <source>
        <strain evidence="1">AB1-4</strain>
    </source>
</reference>
<accession>A0A1D2QN79</accession>
<evidence type="ECO:0000313" key="2">
    <source>
        <dbReference type="Proteomes" id="UP000242502"/>
    </source>
</evidence>
<evidence type="ECO:0000313" key="1">
    <source>
        <dbReference type="EMBL" id="ODS23041.1"/>
    </source>
</evidence>
<comment type="caution">
    <text evidence="1">The sequence shown here is derived from an EMBL/GenBank/DDBJ whole genome shotgun (WGS) entry which is preliminary data.</text>
</comment>
<dbReference type="AlphaFoldDB" id="A0A1D2QN79"/>
<gene>
    <name evidence="1" type="ORF">AB835_10845</name>
</gene>
<protein>
    <submittedName>
        <fullName evidence="1">Uncharacterized protein</fullName>
    </submittedName>
</protein>
<dbReference type="STRING" id="62101.AB835_10845"/>
<name>A0A1D2QN79_9GAMM</name>
<proteinExistence type="predicted"/>
<organism evidence="1 2">
    <name type="scientific">Candidatus Endobugula sertula</name>
    <name type="common">Bugula neritina bacterial symbiont</name>
    <dbReference type="NCBI Taxonomy" id="62101"/>
    <lineage>
        <taxon>Bacteria</taxon>
        <taxon>Pseudomonadati</taxon>
        <taxon>Pseudomonadota</taxon>
        <taxon>Gammaproteobacteria</taxon>
        <taxon>Cellvibrionales</taxon>
        <taxon>Cellvibrionaceae</taxon>
        <taxon>Candidatus Endobugula</taxon>
    </lineage>
</organism>
<dbReference type="EMBL" id="MDLC01000041">
    <property type="protein sequence ID" value="ODS23041.1"/>
    <property type="molecule type" value="Genomic_DNA"/>
</dbReference>
<dbReference type="Proteomes" id="UP000242502">
    <property type="component" value="Unassembled WGS sequence"/>
</dbReference>
<sequence>MPKGKLWKLDPPTKTVTIHDVPSEIVNEFNQLTIDKKRIMSIEQGRKVSKSEARTEVFKEMVLGKRKEKGGEGLVQSSIKDYFRGQERRKQLNEHTLQQREQDSLS</sequence>